<reference evidence="5 6" key="1">
    <citation type="journal article" date="2018" name="Evol. Lett.">
        <title>Horizontal gene cluster transfer increased hallucinogenic mushroom diversity.</title>
        <authorList>
            <person name="Reynolds H.T."/>
            <person name="Vijayakumar V."/>
            <person name="Gluck-Thaler E."/>
            <person name="Korotkin H.B."/>
            <person name="Matheny P.B."/>
            <person name="Slot J.C."/>
        </authorList>
    </citation>
    <scope>NUCLEOTIDE SEQUENCE [LARGE SCALE GENOMIC DNA]</scope>
    <source>
        <strain evidence="5 6">2629</strain>
    </source>
</reference>
<dbReference type="Proteomes" id="UP000284842">
    <property type="component" value="Unassembled WGS sequence"/>
</dbReference>
<feature type="domain" description="LysM" evidence="4">
    <location>
        <begin position="767"/>
        <end position="813"/>
    </location>
</feature>
<dbReference type="SUPFAM" id="SSF54106">
    <property type="entry name" value="LysM domain"/>
    <property type="match status" value="3"/>
</dbReference>
<dbReference type="InParanoid" id="A0A409YBW2"/>
<feature type="domain" description="LysM" evidence="4">
    <location>
        <begin position="849"/>
        <end position="892"/>
    </location>
</feature>
<comment type="caution">
    <text evidence="5">The sequence shown here is derived from an EMBL/GenBank/DDBJ whole genome shotgun (WGS) entry which is preliminary data.</text>
</comment>
<evidence type="ECO:0000259" key="4">
    <source>
        <dbReference type="PROSITE" id="PS51782"/>
    </source>
</evidence>
<dbReference type="PANTHER" id="PTHR34997">
    <property type="entry name" value="AM15"/>
    <property type="match status" value="1"/>
</dbReference>
<dbReference type="EMBL" id="NHTK01001311">
    <property type="protein sequence ID" value="PPR00473.1"/>
    <property type="molecule type" value="Genomic_DNA"/>
</dbReference>
<name>A0A409YBW2_9AGAR</name>
<organism evidence="5 6">
    <name type="scientific">Panaeolus cyanescens</name>
    <dbReference type="NCBI Taxonomy" id="181874"/>
    <lineage>
        <taxon>Eukaryota</taxon>
        <taxon>Fungi</taxon>
        <taxon>Dikarya</taxon>
        <taxon>Basidiomycota</taxon>
        <taxon>Agaricomycotina</taxon>
        <taxon>Agaricomycetes</taxon>
        <taxon>Agaricomycetidae</taxon>
        <taxon>Agaricales</taxon>
        <taxon>Agaricineae</taxon>
        <taxon>Galeropsidaceae</taxon>
        <taxon>Panaeolus</taxon>
    </lineage>
</organism>
<dbReference type="GO" id="GO:0008061">
    <property type="term" value="F:chitin binding"/>
    <property type="evidence" value="ECO:0007669"/>
    <property type="project" value="UniProtKB-KW"/>
</dbReference>
<feature type="chain" id="PRO_5019461797" description="LysM domain-containing protein" evidence="3">
    <location>
        <begin position="21"/>
        <end position="892"/>
    </location>
</feature>
<feature type="domain" description="LysM" evidence="4">
    <location>
        <begin position="426"/>
        <end position="483"/>
    </location>
</feature>
<sequence length="892" mass="93371">MHLLFSLALVATVFIPLSLATNIAHQIHQYKNHFKGHANAQRLENARLTKAGAAVNDLIVNPSTLATNAIGFQLYTADTLPTTPAPSTGCANAMTATIACNATVQLMSFPFDANSLAAMCTTSCSSSMQSYRANVVSACNGIRFTGSNNATYPATLAIDYMSEPYFTQCRKDQSTGQFCSVVMAGFQPTNPSQGILGFPQNELCTSCTLGIMNTTLSNPTTFSNALYDTFQTALRECGSTWSSYNLSSAASAPLFSTSPPLGSTVTVDASCAIIGRNVTVASNSTCTVLSTQFSVSPQDILNNNPSLQPSDCVEGIAAQTKLCLPQTCTLYTVRANQTCDDVVSDVNSRGLAAGQNITTAQLESFNPSIQCSSLPVPVNDIICVTPHGGFATLGNDGGQAVPTPTPTAVVPPPGQTAPGTSSSCGRWYLVQPNNFCQQVALNNSITLTDFQTLNPELITFTPSGPFQINEDCTNLWANYYYCVAPFPPLSQISAAPTITLSANSTFGTLLSIPLATVTSTVPLTPLPSATGIPAPPNIANGTITNGCGYYYVVKSGDNCTSVEEFFDMSDSDFTTFNNDPQVPCPSLTVGTAVCVQVLNVTDTIPPIPSNAASGSGPNGCMQWYTIVSGDGCPSVEAKFGLSASQFFALNPEVKTDCTNLGLGQAYCVRGLGQPAGVPIPANVVSGTDTTNCTRYDTVISGDSCPAIESRNNVTDIIFRALNPEINSGCTNIQLGGAYCVQPVPGYQVAAGPPANVVAGTDTKDCAKYDTIISGDSCPAVEARNNISDTLFRILNPQINSGCTNIQLGGAYCVQAVPGFTSTATATSTTTAGGTLPTNIAAGSWTNCTTYYTTVSGDNCQAIDTKFTISLSDFLRWNPEISSTCNNLQLSEV</sequence>
<feature type="domain" description="LysM" evidence="4">
    <location>
        <begin position="549"/>
        <end position="595"/>
    </location>
</feature>
<dbReference type="Pfam" id="PF01476">
    <property type="entry name" value="LysM"/>
    <property type="match status" value="4"/>
</dbReference>
<dbReference type="InterPro" id="IPR052210">
    <property type="entry name" value="LysM1-like"/>
</dbReference>
<dbReference type="Gene3D" id="3.10.350.10">
    <property type="entry name" value="LysM domain"/>
    <property type="match status" value="7"/>
</dbReference>
<feature type="signal peptide" evidence="3">
    <location>
        <begin position="1"/>
        <end position="20"/>
    </location>
</feature>
<dbReference type="PROSITE" id="PS51782">
    <property type="entry name" value="LYSM"/>
    <property type="match status" value="6"/>
</dbReference>
<dbReference type="PANTHER" id="PTHR34997:SF1">
    <property type="entry name" value="PEPTIDOGLYCAN-BINDING LYSIN DOMAIN"/>
    <property type="match status" value="1"/>
</dbReference>
<feature type="domain" description="LysM" evidence="4">
    <location>
        <begin position="694"/>
        <end position="740"/>
    </location>
</feature>
<evidence type="ECO:0000256" key="1">
    <source>
        <dbReference type="ARBA" id="ARBA00022669"/>
    </source>
</evidence>
<feature type="domain" description="LysM" evidence="4">
    <location>
        <begin position="622"/>
        <end position="668"/>
    </location>
</feature>
<dbReference type="InterPro" id="IPR018392">
    <property type="entry name" value="LysM"/>
</dbReference>
<keyword evidence="6" id="KW-1185">Reference proteome</keyword>
<protein>
    <recommendedName>
        <fullName evidence="4">LysM domain-containing protein</fullName>
    </recommendedName>
</protein>
<dbReference type="STRING" id="181874.A0A409YBW2"/>
<dbReference type="OrthoDB" id="5985073at2759"/>
<keyword evidence="1" id="KW-0147">Chitin-binding</keyword>
<proteinExistence type="predicted"/>
<dbReference type="SMART" id="SM00257">
    <property type="entry name" value="LysM"/>
    <property type="match status" value="8"/>
</dbReference>
<evidence type="ECO:0000256" key="2">
    <source>
        <dbReference type="ARBA" id="ARBA00023026"/>
    </source>
</evidence>
<gene>
    <name evidence="5" type="ORF">CVT24_004533</name>
</gene>
<evidence type="ECO:0000256" key="3">
    <source>
        <dbReference type="SAM" id="SignalP"/>
    </source>
</evidence>
<evidence type="ECO:0000313" key="5">
    <source>
        <dbReference type="EMBL" id="PPR00473.1"/>
    </source>
</evidence>
<keyword evidence="2" id="KW-0843">Virulence</keyword>
<dbReference type="CDD" id="cd00118">
    <property type="entry name" value="LysM"/>
    <property type="match status" value="3"/>
</dbReference>
<keyword evidence="3" id="KW-0732">Signal</keyword>
<accession>A0A409YBW2</accession>
<dbReference type="InterPro" id="IPR036779">
    <property type="entry name" value="LysM_dom_sf"/>
</dbReference>
<dbReference type="AlphaFoldDB" id="A0A409YBW2"/>
<evidence type="ECO:0000313" key="6">
    <source>
        <dbReference type="Proteomes" id="UP000284842"/>
    </source>
</evidence>